<accession>A0ABV0Q2I4</accession>
<proteinExistence type="predicted"/>
<keyword evidence="2" id="KW-1185">Reference proteome</keyword>
<evidence type="ECO:0000313" key="1">
    <source>
        <dbReference type="EMBL" id="MEQ2189985.1"/>
    </source>
</evidence>
<protein>
    <submittedName>
        <fullName evidence="1">Uncharacterized protein</fullName>
    </submittedName>
</protein>
<dbReference type="EMBL" id="JAHRIO010095004">
    <property type="protein sequence ID" value="MEQ2189985.1"/>
    <property type="molecule type" value="Genomic_DNA"/>
</dbReference>
<evidence type="ECO:0000313" key="2">
    <source>
        <dbReference type="Proteomes" id="UP001476798"/>
    </source>
</evidence>
<gene>
    <name evidence="1" type="ORF">GOODEAATRI_030903</name>
</gene>
<comment type="caution">
    <text evidence="1">The sequence shown here is derived from an EMBL/GenBank/DDBJ whole genome shotgun (WGS) entry which is preliminary data.</text>
</comment>
<reference evidence="1 2" key="1">
    <citation type="submission" date="2021-06" db="EMBL/GenBank/DDBJ databases">
        <authorList>
            <person name="Palmer J.M."/>
        </authorList>
    </citation>
    <scope>NUCLEOTIDE SEQUENCE [LARGE SCALE GENOMIC DNA]</scope>
    <source>
        <strain evidence="1 2">GA_2019</strain>
        <tissue evidence="1">Muscle</tissue>
    </source>
</reference>
<feature type="non-terminal residue" evidence="1">
    <location>
        <position position="1"/>
    </location>
</feature>
<sequence length="109" mass="11971">GLHSLPDHCCTVQVVTGYLLTAGLYFGVSSTRQWSDLPRGGSVVSLYASLTLAYKRSRFLSPWVLKLVSVLEIYGLLKSPLMMRRAFSRSAAVEWMTSKGPPTTADEGM</sequence>
<dbReference type="Proteomes" id="UP001476798">
    <property type="component" value="Unassembled WGS sequence"/>
</dbReference>
<organism evidence="1 2">
    <name type="scientific">Goodea atripinnis</name>
    <dbReference type="NCBI Taxonomy" id="208336"/>
    <lineage>
        <taxon>Eukaryota</taxon>
        <taxon>Metazoa</taxon>
        <taxon>Chordata</taxon>
        <taxon>Craniata</taxon>
        <taxon>Vertebrata</taxon>
        <taxon>Euteleostomi</taxon>
        <taxon>Actinopterygii</taxon>
        <taxon>Neopterygii</taxon>
        <taxon>Teleostei</taxon>
        <taxon>Neoteleostei</taxon>
        <taxon>Acanthomorphata</taxon>
        <taxon>Ovalentaria</taxon>
        <taxon>Atherinomorphae</taxon>
        <taxon>Cyprinodontiformes</taxon>
        <taxon>Goodeidae</taxon>
        <taxon>Goodea</taxon>
    </lineage>
</organism>
<name>A0ABV0Q2I4_9TELE</name>